<reference evidence="1 2" key="1">
    <citation type="submission" date="2019-11" db="EMBL/GenBank/DDBJ databases">
        <title>Whole genome sequence of Oryza granulata.</title>
        <authorList>
            <person name="Li W."/>
        </authorList>
    </citation>
    <scope>NUCLEOTIDE SEQUENCE [LARGE SCALE GENOMIC DNA]</scope>
    <source>
        <strain evidence="2">cv. Menghai</strain>
        <tissue evidence="1">Leaf</tissue>
    </source>
</reference>
<comment type="caution">
    <text evidence="1">The sequence shown here is derived from an EMBL/GenBank/DDBJ whole genome shotgun (WGS) entry which is preliminary data.</text>
</comment>
<proteinExistence type="predicted"/>
<evidence type="ECO:0000313" key="2">
    <source>
        <dbReference type="Proteomes" id="UP000479710"/>
    </source>
</evidence>
<gene>
    <name evidence="1" type="ORF">E2562_024805</name>
</gene>
<protein>
    <submittedName>
        <fullName evidence="1">Uncharacterized protein</fullName>
    </submittedName>
</protein>
<name>A0A6G1FBJ3_9ORYZ</name>
<sequence>MRRRLLVLPAVNSLVPESSPADATVLIGVRASERLGLECRRRRTNLLLDLGHEGVERVDILIPAASPPQAPTADGAFDGAAASPAYG</sequence>
<dbReference type="AlphaFoldDB" id="A0A6G1FBJ3"/>
<accession>A0A6G1FBJ3</accession>
<dbReference type="Proteomes" id="UP000479710">
    <property type="component" value="Unassembled WGS sequence"/>
</dbReference>
<dbReference type="EMBL" id="SPHZ02000001">
    <property type="protein sequence ID" value="KAF0934316.1"/>
    <property type="molecule type" value="Genomic_DNA"/>
</dbReference>
<evidence type="ECO:0000313" key="1">
    <source>
        <dbReference type="EMBL" id="KAF0934316.1"/>
    </source>
</evidence>
<keyword evidence="2" id="KW-1185">Reference proteome</keyword>
<organism evidence="1 2">
    <name type="scientific">Oryza meyeriana var. granulata</name>
    <dbReference type="NCBI Taxonomy" id="110450"/>
    <lineage>
        <taxon>Eukaryota</taxon>
        <taxon>Viridiplantae</taxon>
        <taxon>Streptophyta</taxon>
        <taxon>Embryophyta</taxon>
        <taxon>Tracheophyta</taxon>
        <taxon>Spermatophyta</taxon>
        <taxon>Magnoliopsida</taxon>
        <taxon>Liliopsida</taxon>
        <taxon>Poales</taxon>
        <taxon>Poaceae</taxon>
        <taxon>BOP clade</taxon>
        <taxon>Oryzoideae</taxon>
        <taxon>Oryzeae</taxon>
        <taxon>Oryzinae</taxon>
        <taxon>Oryza</taxon>
        <taxon>Oryza meyeriana</taxon>
    </lineage>
</organism>